<keyword evidence="2" id="KW-1185">Reference proteome</keyword>
<accession>A0ACB8BU50</accession>
<evidence type="ECO:0000313" key="1">
    <source>
        <dbReference type="EMBL" id="KAH7928987.1"/>
    </source>
</evidence>
<evidence type="ECO:0000313" key="2">
    <source>
        <dbReference type="Proteomes" id="UP000790709"/>
    </source>
</evidence>
<dbReference type="Proteomes" id="UP000790709">
    <property type="component" value="Unassembled WGS sequence"/>
</dbReference>
<sequence length="409" mass="45539">MSCLWYSAPTPQYFNFVISPRLAACLPHDPVSSGGESVGPEDESDDVKSLHSDALDEDSDAFVKGTARDKKRRRPTKAKMKAATPVKSSSPKKTPARKRRKVEDEAQTGEDDAEFDVKDGQEVVGVVVQAPKTGWVPAGQVSQNTLDFLKNLKDPACNDRECSLASVLHPEPIYRRAEVEFKAFIDSFTEVLTEVDSQIPPLPPKDVIHRIYRDIRFSNDKTPYKTGFSASFSRSGRKGLFAFLKPGGESMFAAGAWCPGKNELATLRSHIQRSSRRLRDIISGPDFVAYFGEPRPHPRGQRQNVFGHDDELKVAPKGIDKNHKDIDLLKCRTLAVSCRFTDEQVLSPTFNEELRKVAQIVQPLVHWCGIHGQWPVFSGSHMISLNDMMTLPVEDDSDGDSEEAEEVGE</sequence>
<dbReference type="EMBL" id="MU266346">
    <property type="protein sequence ID" value="KAH7928987.1"/>
    <property type="molecule type" value="Genomic_DNA"/>
</dbReference>
<name>A0ACB8BU50_9AGAM</name>
<comment type="caution">
    <text evidence="1">The sequence shown here is derived from an EMBL/GenBank/DDBJ whole genome shotgun (WGS) entry which is preliminary data.</text>
</comment>
<protein>
    <submittedName>
        <fullName evidence="1">Uncharacterized protein</fullName>
    </submittedName>
</protein>
<organism evidence="1 2">
    <name type="scientific">Leucogyrophana mollusca</name>
    <dbReference type="NCBI Taxonomy" id="85980"/>
    <lineage>
        <taxon>Eukaryota</taxon>
        <taxon>Fungi</taxon>
        <taxon>Dikarya</taxon>
        <taxon>Basidiomycota</taxon>
        <taxon>Agaricomycotina</taxon>
        <taxon>Agaricomycetes</taxon>
        <taxon>Agaricomycetidae</taxon>
        <taxon>Boletales</taxon>
        <taxon>Boletales incertae sedis</taxon>
        <taxon>Leucogyrophana</taxon>
    </lineage>
</organism>
<proteinExistence type="predicted"/>
<gene>
    <name evidence="1" type="ORF">BV22DRAFT_1102698</name>
</gene>
<reference evidence="1" key="1">
    <citation type="journal article" date="2021" name="New Phytol.">
        <title>Evolutionary innovations through gain and loss of genes in the ectomycorrhizal Boletales.</title>
        <authorList>
            <person name="Wu G."/>
            <person name="Miyauchi S."/>
            <person name="Morin E."/>
            <person name="Kuo A."/>
            <person name="Drula E."/>
            <person name="Varga T."/>
            <person name="Kohler A."/>
            <person name="Feng B."/>
            <person name="Cao Y."/>
            <person name="Lipzen A."/>
            <person name="Daum C."/>
            <person name="Hundley H."/>
            <person name="Pangilinan J."/>
            <person name="Johnson J."/>
            <person name="Barry K."/>
            <person name="LaButti K."/>
            <person name="Ng V."/>
            <person name="Ahrendt S."/>
            <person name="Min B."/>
            <person name="Choi I.G."/>
            <person name="Park H."/>
            <person name="Plett J.M."/>
            <person name="Magnuson J."/>
            <person name="Spatafora J.W."/>
            <person name="Nagy L.G."/>
            <person name="Henrissat B."/>
            <person name="Grigoriev I.V."/>
            <person name="Yang Z.L."/>
            <person name="Xu J."/>
            <person name="Martin F.M."/>
        </authorList>
    </citation>
    <scope>NUCLEOTIDE SEQUENCE</scope>
    <source>
        <strain evidence="1">KUC20120723A-06</strain>
    </source>
</reference>